<proteinExistence type="predicted"/>
<sequence>MPNENNAEQDFTPDYRSEGKPSYQPKKAYHKPPKPQPMHEEESPSYPSPEMQFSLEIETESPVVQYVKKPVPKPKPAPTTQFTYMQYEFEEEQVEFDPGLFAAHPVHQCPNICEQVKDCMLTCERTIHMLMCRPDAYMHARQIAMLQDCVEVCLLTTRQIARRSPMLKIALRYCAKVCRMCGHECMRFPGPESQACARICLHCSKICEKYMTTKQWA</sequence>
<evidence type="ECO:0000313" key="2">
    <source>
        <dbReference type="EMBL" id="MFB5189888.1"/>
    </source>
</evidence>
<dbReference type="InterPro" id="IPR005560">
    <property type="entry name" value="Csp_YhjQ"/>
</dbReference>
<evidence type="ECO:0000256" key="1">
    <source>
        <dbReference type="SAM" id="MobiDB-lite"/>
    </source>
</evidence>
<comment type="caution">
    <text evidence="2">The sequence shown here is derived from an EMBL/GenBank/DDBJ whole genome shotgun (WGS) entry which is preliminary data.</text>
</comment>
<gene>
    <name evidence="2" type="ORF">KKP3000_003279</name>
</gene>
<keyword evidence="3" id="KW-1185">Reference proteome</keyword>
<reference evidence="2 3" key="1">
    <citation type="journal article" date="2024" name="Int. J. Mol. Sci.">
        <title>Exploration of Alicyclobacillus spp. Genome in Search of Antibiotic Resistance.</title>
        <authorList>
            <person name="Bucka-Kolendo J."/>
            <person name="Kiousi D.E."/>
            <person name="Dekowska A."/>
            <person name="Mikolajczuk-Szczyrba A."/>
            <person name="Karadedos D.M."/>
            <person name="Michael P."/>
            <person name="Galanis A."/>
            <person name="Sokolowska B."/>
        </authorList>
    </citation>
    <scope>NUCLEOTIDE SEQUENCE [LARGE SCALE GENOMIC DNA]</scope>
    <source>
        <strain evidence="2 3">KKP 3000</strain>
    </source>
</reference>
<feature type="region of interest" description="Disordered" evidence="1">
    <location>
        <begin position="1"/>
        <end position="52"/>
    </location>
</feature>
<dbReference type="EMBL" id="JBDXSU010000004">
    <property type="protein sequence ID" value="MFB5189888.1"/>
    <property type="molecule type" value="Genomic_DNA"/>
</dbReference>
<organism evidence="2 3">
    <name type="scientific">Alicyclobacillus fastidiosus</name>
    <dbReference type="NCBI Taxonomy" id="392011"/>
    <lineage>
        <taxon>Bacteria</taxon>
        <taxon>Bacillati</taxon>
        <taxon>Bacillota</taxon>
        <taxon>Bacilli</taxon>
        <taxon>Bacillales</taxon>
        <taxon>Alicyclobacillaceae</taxon>
        <taxon>Alicyclobacillus</taxon>
    </lineage>
</organism>
<accession>A0ABV5ACG9</accession>
<dbReference type="PANTHER" id="PTHR37310:SF1">
    <property type="entry name" value="CYTOPLASMIC PROTEIN"/>
    <property type="match status" value="1"/>
</dbReference>
<evidence type="ECO:0000313" key="3">
    <source>
        <dbReference type="Proteomes" id="UP001579974"/>
    </source>
</evidence>
<dbReference type="Gene3D" id="1.20.1270.360">
    <property type="match status" value="1"/>
</dbReference>
<dbReference type="InterPro" id="IPR044543">
    <property type="entry name" value="YHJQ-like"/>
</dbReference>
<dbReference type="RefSeq" id="WP_275476304.1">
    <property type="nucleotide sequence ID" value="NZ_CP162940.1"/>
</dbReference>
<dbReference type="Proteomes" id="UP001579974">
    <property type="component" value="Unassembled WGS sequence"/>
</dbReference>
<dbReference type="PANTHER" id="PTHR37310">
    <property type="entry name" value="CYTOPLASMIC PROTEIN-RELATED"/>
    <property type="match status" value="1"/>
</dbReference>
<name>A0ABV5ACG9_9BACL</name>
<dbReference type="Pfam" id="PF03860">
    <property type="entry name" value="Csp"/>
    <property type="match status" value="1"/>
</dbReference>
<protein>
    <submittedName>
        <fullName evidence="2">Four-helix bundle copper-binding protein</fullName>
    </submittedName>
</protein>
<dbReference type="CDD" id="cd08026">
    <property type="entry name" value="DUF326"/>
    <property type="match status" value="1"/>
</dbReference>